<feature type="domain" description="AB hydrolase-1" evidence="5">
    <location>
        <begin position="44"/>
        <end position="292"/>
    </location>
</feature>
<feature type="active site" evidence="4">
    <location>
        <position position="258"/>
    </location>
</feature>
<dbReference type="PANTHER" id="PTHR43798:SF33">
    <property type="entry name" value="HYDROLASE, PUTATIVE (AFU_ORTHOLOGUE AFUA_2G14860)-RELATED"/>
    <property type="match status" value="1"/>
</dbReference>
<proteinExistence type="inferred from homology"/>
<dbReference type="Pfam" id="PF00561">
    <property type="entry name" value="Abhydrolase_1"/>
    <property type="match status" value="1"/>
</dbReference>
<comment type="caution">
    <text evidence="6">The sequence shown here is derived from an EMBL/GenBank/DDBJ whole genome shotgun (WGS) entry which is preliminary data.</text>
</comment>
<evidence type="ECO:0000256" key="4">
    <source>
        <dbReference type="PIRSR" id="PIRSR005539-1"/>
    </source>
</evidence>
<dbReference type="InterPro" id="IPR050266">
    <property type="entry name" value="AB_hydrolase_sf"/>
</dbReference>
<evidence type="ECO:0000256" key="3">
    <source>
        <dbReference type="PIRNR" id="PIRNR005539"/>
    </source>
</evidence>
<gene>
    <name evidence="6" type="ORF">J1C48_01100</name>
</gene>
<keyword evidence="7" id="KW-1185">Reference proteome</keyword>
<protein>
    <submittedName>
        <fullName evidence="6">Proline iminopeptidase-family hydrolase</fullName>
    </submittedName>
</protein>
<name>A0A939JU83_9HYPH</name>
<accession>A0A939JU83</accession>
<evidence type="ECO:0000259" key="5">
    <source>
        <dbReference type="Pfam" id="PF00561"/>
    </source>
</evidence>
<dbReference type="GO" id="GO:0008233">
    <property type="term" value="F:peptidase activity"/>
    <property type="evidence" value="ECO:0007669"/>
    <property type="project" value="InterPro"/>
</dbReference>
<dbReference type="SUPFAM" id="SSF53474">
    <property type="entry name" value="alpha/beta-Hydrolases"/>
    <property type="match status" value="1"/>
</dbReference>
<dbReference type="Proteomes" id="UP000664122">
    <property type="component" value="Unassembled WGS sequence"/>
</dbReference>
<dbReference type="PRINTS" id="PR00111">
    <property type="entry name" value="ABHYDROLASE"/>
</dbReference>
<dbReference type="AlphaFoldDB" id="A0A939JU83"/>
<organism evidence="6 7">
    <name type="scientific">Jiella flava</name>
    <dbReference type="NCBI Taxonomy" id="2816857"/>
    <lineage>
        <taxon>Bacteria</taxon>
        <taxon>Pseudomonadati</taxon>
        <taxon>Pseudomonadota</taxon>
        <taxon>Alphaproteobacteria</taxon>
        <taxon>Hyphomicrobiales</taxon>
        <taxon>Aurantimonadaceae</taxon>
        <taxon>Jiella</taxon>
    </lineage>
</organism>
<dbReference type="NCBIfam" id="TIGR01250">
    <property type="entry name" value="pro_imino_pep_2"/>
    <property type="match status" value="1"/>
</dbReference>
<dbReference type="Gene3D" id="3.40.50.1820">
    <property type="entry name" value="alpha/beta hydrolase"/>
    <property type="match status" value="1"/>
</dbReference>
<evidence type="ECO:0000256" key="1">
    <source>
        <dbReference type="ARBA" id="ARBA00010088"/>
    </source>
</evidence>
<evidence type="ECO:0000313" key="6">
    <source>
        <dbReference type="EMBL" id="MBO0661159.1"/>
    </source>
</evidence>
<dbReference type="PIRSF" id="PIRSF005539">
    <property type="entry name" value="Pept_S33_TRI_F1"/>
    <property type="match status" value="1"/>
</dbReference>
<dbReference type="InterPro" id="IPR029058">
    <property type="entry name" value="AB_hydrolase_fold"/>
</dbReference>
<dbReference type="InterPro" id="IPR000073">
    <property type="entry name" value="AB_hydrolase_1"/>
</dbReference>
<dbReference type="EMBL" id="JAFMPP010000001">
    <property type="protein sequence ID" value="MBO0661159.1"/>
    <property type="molecule type" value="Genomic_DNA"/>
</dbReference>
<evidence type="ECO:0000256" key="2">
    <source>
        <dbReference type="ARBA" id="ARBA00022801"/>
    </source>
</evidence>
<sequence>MEAFAETVHGFRVWEHRAPDERRVITLDSGHKVVGYSYGAGDEVVFLLNGGPGLPCDYLRDPHLPLTDLGFRVVVHDQLGTGASDRPDDAGLWTMARSVDEVEAVLDSFGLERVHFLGHSWGGWCGIEYALTHPERIGSMVLANTAADIPHLLGEITRLRSALGPETEAMMQRFEAEERYDHPAYRAAVDLLDHRHLRRTAARPDSVQRSKDGFNAPIFMAIQGPNEYCYTGSIRDWNRLADLARFDWPVLIVGGKNDVLTPACAARMHHAIARSQIGIFPNSSHAPFYEEPEAYRAMLVDFFRRHPLRLCRAEEPQPAEQVEAD</sequence>
<comment type="similarity">
    <text evidence="1 3">Belongs to the peptidase S33 family.</text>
</comment>
<dbReference type="InterPro" id="IPR002410">
    <property type="entry name" value="Peptidase_S33"/>
</dbReference>
<feature type="active site" description="Proton donor" evidence="4">
    <location>
        <position position="285"/>
    </location>
</feature>
<keyword evidence="2 3" id="KW-0378">Hydrolase</keyword>
<dbReference type="PANTHER" id="PTHR43798">
    <property type="entry name" value="MONOACYLGLYCEROL LIPASE"/>
    <property type="match status" value="1"/>
</dbReference>
<dbReference type="PRINTS" id="PR00793">
    <property type="entry name" value="PROAMNOPTASE"/>
</dbReference>
<dbReference type="GO" id="GO:0016020">
    <property type="term" value="C:membrane"/>
    <property type="evidence" value="ECO:0007669"/>
    <property type="project" value="TreeGrafter"/>
</dbReference>
<dbReference type="InterPro" id="IPR005945">
    <property type="entry name" value="Pro_imino_pep"/>
</dbReference>
<dbReference type="GO" id="GO:0006508">
    <property type="term" value="P:proteolysis"/>
    <property type="evidence" value="ECO:0007669"/>
    <property type="project" value="InterPro"/>
</dbReference>
<feature type="active site" description="Nucleophile" evidence="4">
    <location>
        <position position="120"/>
    </location>
</feature>
<reference evidence="6" key="1">
    <citation type="submission" date="2021-03" db="EMBL/GenBank/DDBJ databases">
        <title>Whole genome sequence of Jiella sp. CQZ9-1.</title>
        <authorList>
            <person name="Tuo L."/>
        </authorList>
    </citation>
    <scope>NUCLEOTIDE SEQUENCE</scope>
    <source>
        <strain evidence="6">CQZ9-1</strain>
    </source>
</reference>
<evidence type="ECO:0000313" key="7">
    <source>
        <dbReference type="Proteomes" id="UP000664122"/>
    </source>
</evidence>